<dbReference type="InterPro" id="IPR001029">
    <property type="entry name" value="Flagellin_N"/>
</dbReference>
<keyword evidence="7" id="KW-0282">Flagellum</keyword>
<dbReference type="GO" id="GO:0009288">
    <property type="term" value="C:bacterial-type flagellum"/>
    <property type="evidence" value="ECO:0007669"/>
    <property type="project" value="UniProtKB-SubCell"/>
</dbReference>
<evidence type="ECO:0000256" key="1">
    <source>
        <dbReference type="ARBA" id="ARBA00004365"/>
    </source>
</evidence>
<sequence length="307" mass="32080">MSIISTSTSAFFERARRDMKELRTRAENSQAQMSSGSKLERSSDNPVAASRLRSLARQEKLAGIDRTSAARANADLSLADAAMSDMADALIRAQELAMEASNATLTDIQRASIGQELDQIFDNLLSLANARDSSGHALFGGESAGDAYVLDASGKPVYVGTSGSGELPLGDGQSVIRSISGPAFLSFTAADGTQTDLMAVVRTLADALGGASADPAGAAGNALADLRTGLDTLTTGQTVIGTRLAWIEVTDDRRIDLSELRSKEEADLGGIDLATALAQLQETMTVLEASQASFTRLASLSLFDRLG</sequence>
<dbReference type="PANTHER" id="PTHR42792">
    <property type="entry name" value="FLAGELLIN"/>
    <property type="match status" value="1"/>
</dbReference>
<dbReference type="AlphaFoldDB" id="A0A2W5QT90"/>
<dbReference type="EMBL" id="QFPX01000008">
    <property type="protein sequence ID" value="PZQ54660.1"/>
    <property type="molecule type" value="Genomic_DNA"/>
</dbReference>
<name>A0A2W5QT90_9SPHN</name>
<reference evidence="7 8" key="1">
    <citation type="submission" date="2017-08" db="EMBL/GenBank/DDBJ databases">
        <title>Infants hospitalized years apart are colonized by the same room-sourced microbial strains.</title>
        <authorList>
            <person name="Brooks B."/>
            <person name="Olm M.R."/>
            <person name="Firek B.A."/>
            <person name="Baker R."/>
            <person name="Thomas B.C."/>
            <person name="Morowitz M.J."/>
            <person name="Banfield J.F."/>
        </authorList>
    </citation>
    <scope>NUCLEOTIDE SEQUENCE [LARGE SCALE GENOMIC DNA]</scope>
    <source>
        <strain evidence="7">S2_005_002_R2_33</strain>
    </source>
</reference>
<keyword evidence="7" id="KW-0966">Cell projection</keyword>
<dbReference type="InterPro" id="IPR001492">
    <property type="entry name" value="Flagellin"/>
</dbReference>
<dbReference type="GO" id="GO:0005576">
    <property type="term" value="C:extracellular region"/>
    <property type="evidence" value="ECO:0007669"/>
    <property type="project" value="UniProtKB-SubCell"/>
</dbReference>
<dbReference type="Gene3D" id="1.20.1330.10">
    <property type="entry name" value="f41 fragment of flagellin, N-terminal domain"/>
    <property type="match status" value="1"/>
</dbReference>
<dbReference type="SUPFAM" id="SSF64518">
    <property type="entry name" value="Phase 1 flagellin"/>
    <property type="match status" value="1"/>
</dbReference>
<dbReference type="Proteomes" id="UP000249082">
    <property type="component" value="Unassembled WGS sequence"/>
</dbReference>
<comment type="similarity">
    <text evidence="3">Belongs to the bacterial flagellin family.</text>
</comment>
<feature type="domain" description="Flagellin N-terminal" evidence="6">
    <location>
        <begin position="14"/>
        <end position="142"/>
    </location>
</feature>
<dbReference type="GO" id="GO:0005198">
    <property type="term" value="F:structural molecule activity"/>
    <property type="evidence" value="ECO:0007669"/>
    <property type="project" value="InterPro"/>
</dbReference>
<comment type="subcellular location">
    <subcellularLocation>
        <location evidence="1">Bacterial flagellum</location>
    </subcellularLocation>
    <subcellularLocation>
        <location evidence="2">Secreted</location>
    </subcellularLocation>
</comment>
<accession>A0A2W5QT90</accession>
<organism evidence="7 8">
    <name type="scientific">Novosphingobium pentaromativorans</name>
    <dbReference type="NCBI Taxonomy" id="205844"/>
    <lineage>
        <taxon>Bacteria</taxon>
        <taxon>Pseudomonadati</taxon>
        <taxon>Pseudomonadota</taxon>
        <taxon>Alphaproteobacteria</taxon>
        <taxon>Sphingomonadales</taxon>
        <taxon>Sphingomonadaceae</taxon>
        <taxon>Novosphingobium</taxon>
    </lineage>
</organism>
<evidence type="ECO:0000256" key="5">
    <source>
        <dbReference type="SAM" id="MobiDB-lite"/>
    </source>
</evidence>
<feature type="compositionally biased region" description="Polar residues" evidence="5">
    <location>
        <begin position="27"/>
        <end position="37"/>
    </location>
</feature>
<evidence type="ECO:0000256" key="2">
    <source>
        <dbReference type="ARBA" id="ARBA00004613"/>
    </source>
</evidence>
<evidence type="ECO:0000256" key="4">
    <source>
        <dbReference type="ARBA" id="ARBA00023143"/>
    </source>
</evidence>
<evidence type="ECO:0000313" key="8">
    <source>
        <dbReference type="Proteomes" id="UP000249082"/>
    </source>
</evidence>
<keyword evidence="4" id="KW-0975">Bacterial flagellum</keyword>
<proteinExistence type="inferred from homology"/>
<gene>
    <name evidence="7" type="ORF">DI555_11555</name>
</gene>
<feature type="region of interest" description="Disordered" evidence="5">
    <location>
        <begin position="23"/>
        <end position="49"/>
    </location>
</feature>
<keyword evidence="7" id="KW-0969">Cilium</keyword>
<comment type="caution">
    <text evidence="7">The sequence shown here is derived from an EMBL/GenBank/DDBJ whole genome shotgun (WGS) entry which is preliminary data.</text>
</comment>
<evidence type="ECO:0000313" key="7">
    <source>
        <dbReference type="EMBL" id="PZQ54660.1"/>
    </source>
</evidence>
<dbReference type="Pfam" id="PF00669">
    <property type="entry name" value="Flagellin_N"/>
    <property type="match status" value="1"/>
</dbReference>
<protein>
    <submittedName>
        <fullName evidence="7">Flagellar biosynthesis protein FlgL</fullName>
    </submittedName>
</protein>
<evidence type="ECO:0000256" key="3">
    <source>
        <dbReference type="ARBA" id="ARBA00005709"/>
    </source>
</evidence>
<evidence type="ECO:0000259" key="6">
    <source>
        <dbReference type="Pfam" id="PF00669"/>
    </source>
</evidence>
<dbReference type="PANTHER" id="PTHR42792:SF1">
    <property type="entry name" value="FLAGELLAR HOOK-ASSOCIATED PROTEIN 3"/>
    <property type="match status" value="1"/>
</dbReference>